<sequence>MTAAVLRETGVPFSIEAVEMFDPAPGRVIVRTHASPFCVTDVHNWSGALAKIPPTILGHASIGEVVEVGPSVTRVRVGQRAVVPGTPECGTCYYCAIGEPWQCGELFDLNGVYPDIAKGEDGAPISCAGNVGGYAELMNVSQNQTFPIESDLPSEVLSMLGCGITTGVGAVVNVAQLQAGESVAIFGAGQLGLWMLQGARLRDAAFVAVVEPDATRRVAAERLGADVVIDPAAEDHTEVLRRLTDGRGVDVALEATNSVSGQRDALLSSRRGGRIVVTGFERGDSEVTLPQTFLTLQSRQVRSAQNGNVRMFRDLERFTRLLERGKLTPEGIMTRTYAVDEIDAARDAAASHDDICGIIAFPH</sequence>
<dbReference type="Gene3D" id="3.40.50.720">
    <property type="entry name" value="NAD(P)-binding Rossmann-like Domain"/>
    <property type="match status" value="1"/>
</dbReference>
<comment type="caution">
    <text evidence="5">The sequence shown here is derived from an EMBL/GenBank/DDBJ whole genome shotgun (WGS) entry which is preliminary data.</text>
</comment>
<gene>
    <name evidence="5" type="ORF">F8O04_02575</name>
</gene>
<evidence type="ECO:0000259" key="4">
    <source>
        <dbReference type="Pfam" id="PF08240"/>
    </source>
</evidence>
<feature type="domain" description="Alcohol dehydrogenase-like C-terminal" evidence="3">
    <location>
        <begin position="191"/>
        <end position="317"/>
    </location>
</feature>
<evidence type="ECO:0000313" key="5">
    <source>
        <dbReference type="EMBL" id="KAB1650477.1"/>
    </source>
</evidence>
<dbReference type="Pfam" id="PF00107">
    <property type="entry name" value="ADH_zinc_N"/>
    <property type="match status" value="1"/>
</dbReference>
<dbReference type="InterPro" id="IPR050129">
    <property type="entry name" value="Zn_alcohol_dh"/>
</dbReference>
<evidence type="ECO:0000256" key="1">
    <source>
        <dbReference type="ARBA" id="ARBA00001947"/>
    </source>
</evidence>
<dbReference type="InterPro" id="IPR013154">
    <property type="entry name" value="ADH-like_N"/>
</dbReference>
<dbReference type="Proteomes" id="UP000431744">
    <property type="component" value="Unassembled WGS sequence"/>
</dbReference>
<dbReference type="AlphaFoldDB" id="A0A6H9WUE0"/>
<keyword evidence="6" id="KW-1185">Reference proteome</keyword>
<dbReference type="GO" id="GO:0016491">
    <property type="term" value="F:oxidoreductase activity"/>
    <property type="evidence" value="ECO:0007669"/>
    <property type="project" value="UniProtKB-KW"/>
</dbReference>
<protein>
    <submittedName>
        <fullName evidence="5">Alcohol dehydrogenase catalytic domain-containing protein</fullName>
    </submittedName>
</protein>
<dbReference type="OrthoDB" id="334894at2"/>
<feature type="domain" description="Alcohol dehydrogenase-like N-terminal" evidence="4">
    <location>
        <begin position="25"/>
        <end position="149"/>
    </location>
</feature>
<accession>A0A6H9WUE0</accession>
<evidence type="ECO:0000259" key="3">
    <source>
        <dbReference type="Pfam" id="PF00107"/>
    </source>
</evidence>
<keyword evidence="2" id="KW-0560">Oxidoreductase</keyword>
<evidence type="ECO:0000313" key="6">
    <source>
        <dbReference type="Proteomes" id="UP000431744"/>
    </source>
</evidence>
<dbReference type="PANTHER" id="PTHR43401">
    <property type="entry name" value="L-THREONINE 3-DEHYDROGENASE"/>
    <property type="match status" value="1"/>
</dbReference>
<dbReference type="InterPro" id="IPR011032">
    <property type="entry name" value="GroES-like_sf"/>
</dbReference>
<dbReference type="InterPro" id="IPR036291">
    <property type="entry name" value="NAD(P)-bd_dom_sf"/>
</dbReference>
<proteinExistence type="predicted"/>
<comment type="cofactor">
    <cofactor evidence="1">
        <name>Zn(2+)</name>
        <dbReference type="ChEBI" id="CHEBI:29105"/>
    </cofactor>
</comment>
<reference evidence="5 6" key="1">
    <citation type="submission" date="2019-09" db="EMBL/GenBank/DDBJ databases">
        <title>Phylogeny of genus Pseudoclavibacter and closely related genus.</title>
        <authorList>
            <person name="Li Y."/>
        </authorList>
    </citation>
    <scope>NUCLEOTIDE SEQUENCE [LARGE SCALE GENOMIC DNA]</scope>
    <source>
        <strain evidence="5 6">EGI 60007</strain>
    </source>
</reference>
<dbReference type="SUPFAM" id="SSF50129">
    <property type="entry name" value="GroES-like"/>
    <property type="match status" value="1"/>
</dbReference>
<dbReference type="Gene3D" id="3.90.180.10">
    <property type="entry name" value="Medium-chain alcohol dehydrogenases, catalytic domain"/>
    <property type="match status" value="1"/>
</dbReference>
<evidence type="ECO:0000256" key="2">
    <source>
        <dbReference type="ARBA" id="ARBA00023002"/>
    </source>
</evidence>
<name>A0A6H9WUE0_9MICO</name>
<dbReference type="EMBL" id="WBJY01000001">
    <property type="protein sequence ID" value="KAB1650477.1"/>
    <property type="molecule type" value="Genomic_DNA"/>
</dbReference>
<dbReference type="PANTHER" id="PTHR43401:SF2">
    <property type="entry name" value="L-THREONINE 3-DEHYDROGENASE"/>
    <property type="match status" value="1"/>
</dbReference>
<dbReference type="SUPFAM" id="SSF51735">
    <property type="entry name" value="NAD(P)-binding Rossmann-fold domains"/>
    <property type="match status" value="1"/>
</dbReference>
<organism evidence="5 6">
    <name type="scientific">Pseudoclavibacter endophyticus</name>
    <dbReference type="NCBI Taxonomy" id="1778590"/>
    <lineage>
        <taxon>Bacteria</taxon>
        <taxon>Bacillati</taxon>
        <taxon>Actinomycetota</taxon>
        <taxon>Actinomycetes</taxon>
        <taxon>Micrococcales</taxon>
        <taxon>Microbacteriaceae</taxon>
        <taxon>Pseudoclavibacter</taxon>
    </lineage>
</organism>
<dbReference type="Pfam" id="PF08240">
    <property type="entry name" value="ADH_N"/>
    <property type="match status" value="1"/>
</dbReference>
<dbReference type="InterPro" id="IPR013149">
    <property type="entry name" value="ADH-like_C"/>
</dbReference>